<dbReference type="GO" id="GO:0016301">
    <property type="term" value="F:kinase activity"/>
    <property type="evidence" value="ECO:0007669"/>
    <property type="project" value="UniProtKB-KW"/>
</dbReference>
<organism evidence="2 3">
    <name type="scientific">Roseovarius pacificus</name>
    <dbReference type="NCBI Taxonomy" id="337701"/>
    <lineage>
        <taxon>Bacteria</taxon>
        <taxon>Pseudomonadati</taxon>
        <taxon>Pseudomonadota</taxon>
        <taxon>Alphaproteobacteria</taxon>
        <taxon>Rhodobacterales</taxon>
        <taxon>Roseobacteraceae</taxon>
        <taxon>Roseovarius</taxon>
    </lineage>
</organism>
<dbReference type="RefSeq" id="WP_073035237.1">
    <property type="nucleotide sequence ID" value="NZ_BMLR01000007.1"/>
</dbReference>
<dbReference type="Proteomes" id="UP000183974">
    <property type="component" value="Unassembled WGS sequence"/>
</dbReference>
<dbReference type="InterPro" id="IPR006083">
    <property type="entry name" value="PRK/URK"/>
</dbReference>
<dbReference type="Pfam" id="PF00485">
    <property type="entry name" value="PRK"/>
    <property type="match status" value="1"/>
</dbReference>
<dbReference type="GO" id="GO:0005524">
    <property type="term" value="F:ATP binding"/>
    <property type="evidence" value="ECO:0007669"/>
    <property type="project" value="InterPro"/>
</dbReference>
<name>A0A1M7EM61_9RHOB</name>
<dbReference type="AlphaFoldDB" id="A0A1M7EM61"/>
<keyword evidence="3" id="KW-1185">Reference proteome</keyword>
<evidence type="ECO:0000313" key="2">
    <source>
        <dbReference type="EMBL" id="SHL92758.1"/>
    </source>
</evidence>
<evidence type="ECO:0000259" key="1">
    <source>
        <dbReference type="Pfam" id="PF00485"/>
    </source>
</evidence>
<sequence length="227" mass="24938">MNREEALAAIADAIATLPNGRPQRVAVNGRIASGKTTLATELAEALRVQGRPVLHVGVDGFHNPIAIRYRQGRASARGYYEDAYDLEAVARLLLQPLSVGPNSGDGSWSIHTRSYDLHADEPINEPPESISADTILIVDGSFLLVPKLRRLWDYVVFVDVDRTIATQRGALRDADRLGGIDVASKLHDERYQAACDFYIDENTPQSHANVTWNNADFRGPILSFAFG</sequence>
<dbReference type="EMBL" id="FRBR01000007">
    <property type="protein sequence ID" value="SHL92758.1"/>
    <property type="molecule type" value="Genomic_DNA"/>
</dbReference>
<keyword evidence="2" id="KW-0808">Transferase</keyword>
<dbReference type="InterPro" id="IPR027417">
    <property type="entry name" value="P-loop_NTPase"/>
</dbReference>
<accession>A0A1M7EM61</accession>
<keyword evidence="2" id="KW-0418">Kinase</keyword>
<dbReference type="Gene3D" id="3.40.50.300">
    <property type="entry name" value="P-loop containing nucleotide triphosphate hydrolases"/>
    <property type="match status" value="1"/>
</dbReference>
<gene>
    <name evidence="2" type="ORF">SAMN05444398_107126</name>
</gene>
<dbReference type="STRING" id="337701.SAMN05444398_107126"/>
<protein>
    <submittedName>
        <fullName evidence="2">Uridine kinase</fullName>
    </submittedName>
</protein>
<dbReference type="OrthoDB" id="572586at2"/>
<evidence type="ECO:0000313" key="3">
    <source>
        <dbReference type="Proteomes" id="UP000183974"/>
    </source>
</evidence>
<reference evidence="2 3" key="1">
    <citation type="submission" date="2016-11" db="EMBL/GenBank/DDBJ databases">
        <authorList>
            <person name="Jaros S."/>
            <person name="Januszkiewicz K."/>
            <person name="Wedrychowicz H."/>
        </authorList>
    </citation>
    <scope>NUCLEOTIDE SEQUENCE [LARGE SCALE GENOMIC DNA]</scope>
    <source>
        <strain evidence="2 3">DSM 29589</strain>
    </source>
</reference>
<proteinExistence type="predicted"/>
<feature type="domain" description="Phosphoribulokinase/uridine kinase" evidence="1">
    <location>
        <begin position="25"/>
        <end position="210"/>
    </location>
</feature>
<dbReference type="SUPFAM" id="SSF52540">
    <property type="entry name" value="P-loop containing nucleoside triphosphate hydrolases"/>
    <property type="match status" value="1"/>
</dbReference>